<dbReference type="AlphaFoldDB" id="A0A6M0HA61"/>
<keyword evidence="1" id="KW-0812">Transmembrane</keyword>
<dbReference type="RefSeq" id="WP_061995282.1">
    <property type="nucleotide sequence ID" value="NZ_JAAGPU010000053.1"/>
</dbReference>
<name>A0A6M0HA61_9CLOT</name>
<feature type="transmembrane region" description="Helical" evidence="1">
    <location>
        <begin position="12"/>
        <end position="33"/>
    </location>
</feature>
<evidence type="ECO:0000313" key="3">
    <source>
        <dbReference type="Proteomes" id="UP000481872"/>
    </source>
</evidence>
<reference evidence="2 3" key="1">
    <citation type="submission" date="2020-02" db="EMBL/GenBank/DDBJ databases">
        <title>Genome assembly of a novel Clostridium senegalense strain.</title>
        <authorList>
            <person name="Gupta T.B."/>
            <person name="Jauregui R."/>
            <person name="Maclean P."/>
            <person name="Nawarathana A."/>
            <person name="Brightwell G."/>
        </authorList>
    </citation>
    <scope>NUCLEOTIDE SEQUENCE [LARGE SCALE GENOMIC DNA]</scope>
    <source>
        <strain evidence="2 3">AGRFS4</strain>
    </source>
</reference>
<comment type="caution">
    <text evidence="2">The sequence shown here is derived from an EMBL/GenBank/DDBJ whole genome shotgun (WGS) entry which is preliminary data.</text>
</comment>
<feature type="transmembrane region" description="Helical" evidence="1">
    <location>
        <begin position="39"/>
        <end position="58"/>
    </location>
</feature>
<keyword evidence="3" id="KW-1185">Reference proteome</keyword>
<keyword evidence="1" id="KW-1133">Transmembrane helix</keyword>
<organism evidence="2 3">
    <name type="scientific">Clostridium senegalense</name>
    <dbReference type="NCBI Taxonomy" id="1465809"/>
    <lineage>
        <taxon>Bacteria</taxon>
        <taxon>Bacillati</taxon>
        <taxon>Bacillota</taxon>
        <taxon>Clostridia</taxon>
        <taxon>Eubacteriales</taxon>
        <taxon>Clostridiaceae</taxon>
        <taxon>Clostridium</taxon>
    </lineage>
</organism>
<dbReference type="EMBL" id="JAAGPU010000053">
    <property type="protein sequence ID" value="NEU06582.1"/>
    <property type="molecule type" value="Genomic_DNA"/>
</dbReference>
<proteinExistence type="predicted"/>
<accession>A0A6M0HA61</accession>
<evidence type="ECO:0000256" key="1">
    <source>
        <dbReference type="SAM" id="Phobius"/>
    </source>
</evidence>
<evidence type="ECO:0000313" key="2">
    <source>
        <dbReference type="EMBL" id="NEU06582.1"/>
    </source>
</evidence>
<protein>
    <submittedName>
        <fullName evidence="2">Uncharacterized protein</fullName>
    </submittedName>
</protein>
<sequence>MILNFSKIARFTSIAGVIITFLIVTFEACNLLVLSKNQIELYTLLFIMSFFGLVVNDFKKSKIK</sequence>
<dbReference type="Proteomes" id="UP000481872">
    <property type="component" value="Unassembled WGS sequence"/>
</dbReference>
<keyword evidence="1" id="KW-0472">Membrane</keyword>
<gene>
    <name evidence="2" type="ORF">G3M99_17405</name>
</gene>